<name>A0A1H9LU42_9GAMM</name>
<dbReference type="CDD" id="cd03801">
    <property type="entry name" value="GT4_PimA-like"/>
    <property type="match status" value="1"/>
</dbReference>
<feature type="transmembrane region" description="Helical" evidence="1">
    <location>
        <begin position="78"/>
        <end position="96"/>
    </location>
</feature>
<keyword evidence="1" id="KW-0472">Membrane</keyword>
<dbReference type="EMBL" id="FOGB01000019">
    <property type="protein sequence ID" value="SER14981.1"/>
    <property type="molecule type" value="Genomic_DNA"/>
</dbReference>
<gene>
    <name evidence="2" type="ORF">SAMN03080615_04105</name>
</gene>
<dbReference type="AlphaFoldDB" id="A0A1H9LU42"/>
<protein>
    <submittedName>
        <fullName evidence="2">Glycosyltransferase involved in cell wall bisynthesis</fullName>
    </submittedName>
</protein>
<evidence type="ECO:0000313" key="3">
    <source>
        <dbReference type="Proteomes" id="UP000198749"/>
    </source>
</evidence>
<keyword evidence="1" id="KW-1133">Transmembrane helix</keyword>
<dbReference type="PANTHER" id="PTHR45947">
    <property type="entry name" value="SULFOQUINOVOSYL TRANSFERASE SQD2"/>
    <property type="match status" value="1"/>
</dbReference>
<reference evidence="3" key="1">
    <citation type="submission" date="2016-10" db="EMBL/GenBank/DDBJ databases">
        <authorList>
            <person name="Varghese N."/>
            <person name="Submissions S."/>
        </authorList>
    </citation>
    <scope>NUCLEOTIDE SEQUENCE [LARGE SCALE GENOMIC DNA]</scope>
    <source>
        <strain evidence="3">DSM 18887</strain>
    </source>
</reference>
<dbReference type="InterPro" id="IPR050194">
    <property type="entry name" value="Glycosyltransferase_grp1"/>
</dbReference>
<dbReference type="Gene3D" id="3.40.50.2000">
    <property type="entry name" value="Glycogen Phosphorylase B"/>
    <property type="match status" value="2"/>
</dbReference>
<dbReference type="Proteomes" id="UP000198749">
    <property type="component" value="Unassembled WGS sequence"/>
</dbReference>
<keyword evidence="2" id="KW-0808">Transferase</keyword>
<sequence length="403" mass="46420">MKILLSAFACDPINGSEAYVGWNWLKMYSLSGNDIHVITRRYNKDMIESANYPDNVKFHYFDLYGCENKGHYWKVIKPYYVVWQFFVLFFAFFLHAKYKYIVAHHVTYNNIDVPGFLWLLPKVKFIWGPVGGGQVPPSELKVVYSKKWVKQVARKWMKFFAEYNPVVFFALKKSSLVMYANYETKSLLSSIQHASCMCLETAINPREMSRRDYSIKEKFEILWVGRIEERKALLIMLDIVKDIGSAIPIRLTIVGDGPLENEMKEYSSHMIENGTVVFMGRVPFLDMKEVFDRAGVFVFTSVQDTSGNVLLEAMEASLPVVAMNHQGAALILDRTCAELVDIGSYDSVVKGFSFSLVKLYGDDKLRMSIGMEGNRRLRENFTWEAKRKLLSVEYSKVDLDGIL</sequence>
<dbReference type="PANTHER" id="PTHR45947:SF3">
    <property type="entry name" value="SULFOQUINOVOSYL TRANSFERASE SQD2"/>
    <property type="match status" value="1"/>
</dbReference>
<dbReference type="RefSeq" id="WP_091361923.1">
    <property type="nucleotide sequence ID" value="NZ_AP025284.1"/>
</dbReference>
<dbReference type="Pfam" id="PF13692">
    <property type="entry name" value="Glyco_trans_1_4"/>
    <property type="match status" value="1"/>
</dbReference>
<keyword evidence="3" id="KW-1185">Reference proteome</keyword>
<dbReference type="STRING" id="355243.SAMN03080615_04105"/>
<dbReference type="GO" id="GO:0016757">
    <property type="term" value="F:glycosyltransferase activity"/>
    <property type="evidence" value="ECO:0007669"/>
    <property type="project" value="TreeGrafter"/>
</dbReference>
<organism evidence="2 3">
    <name type="scientific">Amphritea atlantica</name>
    <dbReference type="NCBI Taxonomy" id="355243"/>
    <lineage>
        <taxon>Bacteria</taxon>
        <taxon>Pseudomonadati</taxon>
        <taxon>Pseudomonadota</taxon>
        <taxon>Gammaproteobacteria</taxon>
        <taxon>Oceanospirillales</taxon>
        <taxon>Oceanospirillaceae</taxon>
        <taxon>Amphritea</taxon>
    </lineage>
</organism>
<keyword evidence="1" id="KW-0812">Transmembrane</keyword>
<dbReference type="OrthoDB" id="9802525at2"/>
<proteinExistence type="predicted"/>
<evidence type="ECO:0000313" key="2">
    <source>
        <dbReference type="EMBL" id="SER14981.1"/>
    </source>
</evidence>
<evidence type="ECO:0000256" key="1">
    <source>
        <dbReference type="SAM" id="Phobius"/>
    </source>
</evidence>
<accession>A0A1H9LU42</accession>
<dbReference type="SUPFAM" id="SSF53756">
    <property type="entry name" value="UDP-Glycosyltransferase/glycogen phosphorylase"/>
    <property type="match status" value="1"/>
</dbReference>